<dbReference type="PROSITE" id="PS50126">
    <property type="entry name" value="S1"/>
    <property type="match status" value="1"/>
</dbReference>
<dbReference type="GO" id="GO:0008033">
    <property type="term" value="P:tRNA processing"/>
    <property type="evidence" value="ECO:0007669"/>
    <property type="project" value="UniProtKB-KW"/>
</dbReference>
<dbReference type="PANTHER" id="PTHR30001:SF1">
    <property type="entry name" value="RIBONUCLEASE E_G-LIKE PROTEIN, CHLOROPLASTIC"/>
    <property type="match status" value="1"/>
</dbReference>
<evidence type="ECO:0000256" key="5">
    <source>
        <dbReference type="ARBA" id="ARBA00022475"/>
    </source>
</evidence>
<evidence type="ECO:0000313" key="21">
    <source>
        <dbReference type="EMBL" id="SHH63057.1"/>
    </source>
</evidence>
<name>A0A1M5UJB1_9BACT</name>
<evidence type="ECO:0000313" key="22">
    <source>
        <dbReference type="Proteomes" id="UP000184139"/>
    </source>
</evidence>
<dbReference type="InterPro" id="IPR004659">
    <property type="entry name" value="RNase_E/G"/>
</dbReference>
<keyword evidence="11" id="KW-0479">Metal-binding</keyword>
<dbReference type="Gene3D" id="3.40.1260.20">
    <property type="entry name" value="Ribonuclease E, catalytic domain"/>
    <property type="match status" value="1"/>
</dbReference>
<keyword evidence="8" id="KW-0698">rRNA processing</keyword>
<dbReference type="InterPro" id="IPR019307">
    <property type="entry name" value="RNA-bd_AU-1/RNase_E/G"/>
</dbReference>
<dbReference type="Pfam" id="PF20833">
    <property type="entry name" value="RNase_E_G_Thio"/>
    <property type="match status" value="1"/>
</dbReference>
<accession>A0A1M5UJB1</accession>
<keyword evidence="17" id="KW-0472">Membrane</keyword>
<evidence type="ECO:0000256" key="14">
    <source>
        <dbReference type="ARBA" id="ARBA00022801"/>
    </source>
</evidence>
<dbReference type="GO" id="GO:0004540">
    <property type="term" value="F:RNA nuclease activity"/>
    <property type="evidence" value="ECO:0007669"/>
    <property type="project" value="InterPro"/>
</dbReference>
<dbReference type="PANTHER" id="PTHR30001">
    <property type="entry name" value="RIBONUCLEASE"/>
    <property type="match status" value="1"/>
</dbReference>
<comment type="subcellular location">
    <subcellularLocation>
        <location evidence="2">Cytoplasm</location>
    </subcellularLocation>
</comment>
<dbReference type="RefSeq" id="WP_073374224.1">
    <property type="nucleotide sequence ID" value="NZ_FQXS01000005.1"/>
</dbReference>
<dbReference type="NCBIfam" id="TIGR00757">
    <property type="entry name" value="RNaseEG"/>
    <property type="match status" value="1"/>
</dbReference>
<dbReference type="Pfam" id="PF10150">
    <property type="entry name" value="RNase_E_G"/>
    <property type="match status" value="1"/>
</dbReference>
<evidence type="ECO:0000256" key="6">
    <source>
        <dbReference type="ARBA" id="ARBA00022490"/>
    </source>
</evidence>
<dbReference type="InterPro" id="IPR048583">
    <property type="entry name" value="RNase_E_G_thioredoxin-like"/>
</dbReference>
<dbReference type="GO" id="GO:0006364">
    <property type="term" value="P:rRNA processing"/>
    <property type="evidence" value="ECO:0007669"/>
    <property type="project" value="UniProtKB-KW"/>
</dbReference>
<protein>
    <recommendedName>
        <fullName evidence="4">Ribonuclease G</fullName>
    </recommendedName>
</protein>
<dbReference type="GO" id="GO:0016787">
    <property type="term" value="F:hydrolase activity"/>
    <property type="evidence" value="ECO:0007669"/>
    <property type="project" value="UniProtKB-KW"/>
</dbReference>
<evidence type="ECO:0000256" key="7">
    <source>
        <dbReference type="ARBA" id="ARBA00022519"/>
    </source>
</evidence>
<evidence type="ECO:0000256" key="10">
    <source>
        <dbReference type="ARBA" id="ARBA00022722"/>
    </source>
</evidence>
<dbReference type="GO" id="GO:0019843">
    <property type="term" value="F:rRNA binding"/>
    <property type="evidence" value="ECO:0007669"/>
    <property type="project" value="UniProtKB-KW"/>
</dbReference>
<evidence type="ECO:0000256" key="15">
    <source>
        <dbReference type="ARBA" id="ARBA00022842"/>
    </source>
</evidence>
<evidence type="ECO:0000256" key="3">
    <source>
        <dbReference type="ARBA" id="ARBA00005663"/>
    </source>
</evidence>
<dbReference type="STRING" id="1121409.SAMN02745124_01196"/>
<dbReference type="Gene3D" id="2.40.50.140">
    <property type="entry name" value="Nucleic acid-binding proteins"/>
    <property type="match status" value="1"/>
</dbReference>
<evidence type="ECO:0000256" key="16">
    <source>
        <dbReference type="ARBA" id="ARBA00022884"/>
    </source>
</evidence>
<evidence type="ECO:0000256" key="18">
    <source>
        <dbReference type="SAM" id="Coils"/>
    </source>
</evidence>
<keyword evidence="22" id="KW-1185">Reference proteome</keyword>
<sequence>MTESKQDQSEKEKKNKSKTPVKATTGAWWKSALLTKEPDQQPSPPAEQEREAAPAATTGAPPKKTSRGRRPAGKSSKRPVLPDQSADQAKEGQTPEELNDSRAPGTPPAVSGVPAESTAPGEPVELQQPAAAGDEDTSEVPKEERRSKRSRGRRGGRRKSSRQKKEAETGEQTDSAAEDRDQTEQAEPGTGEKAGGKEDDAPSVSGRSGKEGGRTEHKPVVKLLINADEPEECRLALLEDGRLESLYVSSVSRVQTRNNIYKARVMAIEPNLQAAFVDYGTEKNGFLTFSEIHPEYYRQNLSAEVRALVDQQQWKKLSISDVMEKGQEMLVQVVKEEVGKKGANLTTYLSLPGRCVVLMPGSESEGVSRKISGEERRNELREIMNSLQIPEGIGWIVRTASVDITKTALSRDVRYLLRLWREIKEKGQKMDGVGLLYQDHNCVMRFLREHFDPDIQEILVDDEAALEKVSEFVEMLPAKQRTVKVKLHKGARPVFNHYSVEDQIESIYQPRVSLPGGGSIVIEPTEALVSIDVNSGSTGKGQNFEETIFQANMEAATELARQLRLRDLGGLIVVDFIDMRSSKNIREVEKQVKNSMKRDKAKVDITRISRFGLLQISRQKLGSPIESGNYRICEHCRGRGTIRSVEIQALFYLRRIHTGASRKQVVRVNCRFPLDIAQYLLNNKRQEIMELEEQYETKVIISGDPALKPLEHEIAFEKAEKEEGAKKQA</sequence>
<dbReference type="InterPro" id="IPR003029">
    <property type="entry name" value="S1_domain"/>
</dbReference>
<gene>
    <name evidence="21" type="ORF">SAMN02745124_01196</name>
</gene>
<evidence type="ECO:0000256" key="17">
    <source>
        <dbReference type="ARBA" id="ARBA00023136"/>
    </source>
</evidence>
<dbReference type="GO" id="GO:0004519">
    <property type="term" value="F:endonuclease activity"/>
    <property type="evidence" value="ECO:0007669"/>
    <property type="project" value="UniProtKB-KW"/>
</dbReference>
<dbReference type="AlphaFoldDB" id="A0A1M5UJB1"/>
<feature type="compositionally biased region" description="Basic residues" evidence="19">
    <location>
        <begin position="147"/>
        <end position="162"/>
    </location>
</feature>
<keyword evidence="7" id="KW-0997">Cell inner membrane</keyword>
<keyword evidence="12" id="KW-0699">rRNA-binding</keyword>
<evidence type="ECO:0000256" key="4">
    <source>
        <dbReference type="ARBA" id="ARBA00017719"/>
    </source>
</evidence>
<dbReference type="Proteomes" id="UP000184139">
    <property type="component" value="Unassembled WGS sequence"/>
</dbReference>
<proteinExistence type="inferred from homology"/>
<evidence type="ECO:0000256" key="2">
    <source>
        <dbReference type="ARBA" id="ARBA00004496"/>
    </source>
</evidence>
<organism evidence="21 22">
    <name type="scientific">Desulfofustis glycolicus DSM 9705</name>
    <dbReference type="NCBI Taxonomy" id="1121409"/>
    <lineage>
        <taxon>Bacteria</taxon>
        <taxon>Pseudomonadati</taxon>
        <taxon>Thermodesulfobacteriota</taxon>
        <taxon>Desulfobulbia</taxon>
        <taxon>Desulfobulbales</taxon>
        <taxon>Desulfocapsaceae</taxon>
        <taxon>Desulfofustis</taxon>
    </lineage>
</organism>
<keyword evidence="13" id="KW-0255">Endonuclease</keyword>
<dbReference type="CDD" id="cd04453">
    <property type="entry name" value="S1_RNase_E"/>
    <property type="match status" value="1"/>
</dbReference>
<dbReference type="GO" id="GO:0005737">
    <property type="term" value="C:cytoplasm"/>
    <property type="evidence" value="ECO:0007669"/>
    <property type="project" value="UniProtKB-SubCell"/>
</dbReference>
<feature type="coiled-coil region" evidence="18">
    <location>
        <begin position="674"/>
        <end position="701"/>
    </location>
</feature>
<keyword evidence="14" id="KW-0378">Hydrolase</keyword>
<keyword evidence="5" id="KW-1003">Cell membrane</keyword>
<evidence type="ECO:0000256" key="12">
    <source>
        <dbReference type="ARBA" id="ARBA00022730"/>
    </source>
</evidence>
<dbReference type="SUPFAM" id="SSF50249">
    <property type="entry name" value="Nucleic acid-binding proteins"/>
    <property type="match status" value="1"/>
</dbReference>
<dbReference type="InterPro" id="IPR012340">
    <property type="entry name" value="NA-bd_OB-fold"/>
</dbReference>
<evidence type="ECO:0000256" key="8">
    <source>
        <dbReference type="ARBA" id="ARBA00022552"/>
    </source>
</evidence>
<dbReference type="EMBL" id="FQXS01000005">
    <property type="protein sequence ID" value="SHH63057.1"/>
    <property type="molecule type" value="Genomic_DNA"/>
</dbReference>
<dbReference type="SMART" id="SM00316">
    <property type="entry name" value="S1"/>
    <property type="match status" value="1"/>
</dbReference>
<dbReference type="Pfam" id="PF00575">
    <property type="entry name" value="S1"/>
    <property type="match status" value="1"/>
</dbReference>
<keyword evidence="18" id="KW-0175">Coiled coil</keyword>
<keyword evidence="15" id="KW-0460">Magnesium</keyword>
<evidence type="ECO:0000256" key="11">
    <source>
        <dbReference type="ARBA" id="ARBA00022723"/>
    </source>
</evidence>
<dbReference type="OrthoDB" id="9804278at2"/>
<keyword evidence="9" id="KW-0819">tRNA processing</keyword>
<feature type="compositionally biased region" description="Basic residues" evidence="19">
    <location>
        <begin position="64"/>
        <end position="77"/>
    </location>
</feature>
<keyword evidence="6" id="KW-0963">Cytoplasm</keyword>
<keyword evidence="16" id="KW-0694">RNA-binding</keyword>
<feature type="region of interest" description="Disordered" evidence="19">
    <location>
        <begin position="1"/>
        <end position="215"/>
    </location>
</feature>
<evidence type="ECO:0000256" key="1">
    <source>
        <dbReference type="ARBA" id="ARBA00001946"/>
    </source>
</evidence>
<evidence type="ECO:0000256" key="9">
    <source>
        <dbReference type="ARBA" id="ARBA00022694"/>
    </source>
</evidence>
<keyword evidence="10" id="KW-0540">Nuclease</keyword>
<reference evidence="21 22" key="1">
    <citation type="submission" date="2016-11" db="EMBL/GenBank/DDBJ databases">
        <authorList>
            <person name="Jaros S."/>
            <person name="Januszkiewicz K."/>
            <person name="Wedrychowicz H."/>
        </authorList>
    </citation>
    <scope>NUCLEOTIDE SEQUENCE [LARGE SCALE GENOMIC DNA]</scope>
    <source>
        <strain evidence="21 22">DSM 9705</strain>
    </source>
</reference>
<evidence type="ECO:0000259" key="20">
    <source>
        <dbReference type="PROSITE" id="PS50126"/>
    </source>
</evidence>
<evidence type="ECO:0000256" key="19">
    <source>
        <dbReference type="SAM" id="MobiDB-lite"/>
    </source>
</evidence>
<feature type="compositionally biased region" description="Basic and acidic residues" evidence="19">
    <location>
        <begin position="1"/>
        <end position="13"/>
    </location>
</feature>
<dbReference type="GO" id="GO:0046872">
    <property type="term" value="F:metal ion binding"/>
    <property type="evidence" value="ECO:0007669"/>
    <property type="project" value="UniProtKB-KW"/>
</dbReference>
<comment type="similarity">
    <text evidence="3">Belongs to the RNase E/G family. RNase G subfamily.</text>
</comment>
<feature type="domain" description="S1 motif" evidence="20">
    <location>
        <begin position="258"/>
        <end position="348"/>
    </location>
</feature>
<comment type="cofactor">
    <cofactor evidence="1">
        <name>Mg(2+)</name>
        <dbReference type="ChEBI" id="CHEBI:18420"/>
    </cofactor>
</comment>
<evidence type="ECO:0000256" key="13">
    <source>
        <dbReference type="ARBA" id="ARBA00022759"/>
    </source>
</evidence>
<feature type="compositionally biased region" description="Low complexity" evidence="19">
    <location>
        <begin position="53"/>
        <end position="63"/>
    </location>
</feature>